<dbReference type="EMBL" id="SHMP01000005">
    <property type="protein sequence ID" value="RZV08817.1"/>
    <property type="molecule type" value="Genomic_DNA"/>
</dbReference>
<gene>
    <name evidence="5" type="ORF">BDK88_2894</name>
</gene>
<accession>A0A482YC53</accession>
<protein>
    <submittedName>
        <fullName evidence="5">Putative DNA binding protein</fullName>
    </submittedName>
</protein>
<dbReference type="InterPro" id="IPR031803">
    <property type="entry name" value="BAT_GAF/HTH-assoc"/>
</dbReference>
<dbReference type="PANTHER" id="PTHR34236">
    <property type="entry name" value="DIMETHYL SULFOXIDE REDUCTASE TRANSCRIPTIONAL ACTIVATOR"/>
    <property type="match status" value="1"/>
</dbReference>
<evidence type="ECO:0000256" key="1">
    <source>
        <dbReference type="ARBA" id="ARBA00023015"/>
    </source>
</evidence>
<evidence type="ECO:0000259" key="4">
    <source>
        <dbReference type="Pfam" id="PF15915"/>
    </source>
</evidence>
<dbReference type="Gene3D" id="1.10.10.10">
    <property type="entry name" value="Winged helix-like DNA-binding domain superfamily/Winged helix DNA-binding domain"/>
    <property type="match status" value="1"/>
</dbReference>
<feature type="domain" description="Bacterioopsin transcriptional activator GAF and HTH associated" evidence="4">
    <location>
        <begin position="7"/>
        <end position="147"/>
    </location>
</feature>
<evidence type="ECO:0000313" key="5">
    <source>
        <dbReference type="EMBL" id="RZV08817.1"/>
    </source>
</evidence>
<reference evidence="5 6" key="1">
    <citation type="submission" date="2019-02" db="EMBL/GenBank/DDBJ databases">
        <title>Genomic Encyclopedia of Archaeal and Bacterial Type Strains, Phase II (KMG-II): from individual species to whole genera.</title>
        <authorList>
            <person name="Goeker M."/>
        </authorList>
    </citation>
    <scope>NUCLEOTIDE SEQUENCE [LARGE SCALE GENOMIC DNA]</scope>
    <source>
        <strain evidence="5 6">DSM 18328</strain>
    </source>
</reference>
<dbReference type="InterPro" id="IPR013324">
    <property type="entry name" value="RNA_pol_sigma_r3/r4-like"/>
</dbReference>
<dbReference type="AlphaFoldDB" id="A0A482YC53"/>
<keyword evidence="2" id="KW-0804">Transcription</keyword>
<dbReference type="RefSeq" id="WP_130500956.1">
    <property type="nucleotide sequence ID" value="NZ_SHMP01000005.1"/>
</dbReference>
<proteinExistence type="predicted"/>
<feature type="domain" description="HTH bat-type" evidence="3">
    <location>
        <begin position="155"/>
        <end position="206"/>
    </location>
</feature>
<organism evidence="5 6">
    <name type="scientific">Natrinema hispanicum</name>
    <dbReference type="NCBI Taxonomy" id="392421"/>
    <lineage>
        <taxon>Archaea</taxon>
        <taxon>Methanobacteriati</taxon>
        <taxon>Methanobacteriota</taxon>
        <taxon>Stenosarchaea group</taxon>
        <taxon>Halobacteria</taxon>
        <taxon>Halobacteriales</taxon>
        <taxon>Natrialbaceae</taxon>
        <taxon>Natrinema</taxon>
    </lineage>
</organism>
<dbReference type="OrthoDB" id="156233at2157"/>
<comment type="caution">
    <text evidence="5">The sequence shown here is derived from an EMBL/GenBank/DDBJ whole genome shotgun (WGS) entry which is preliminary data.</text>
</comment>
<dbReference type="PANTHER" id="PTHR34236:SF1">
    <property type="entry name" value="DIMETHYL SULFOXIDE REDUCTASE TRANSCRIPTIONAL ACTIVATOR"/>
    <property type="match status" value="1"/>
</dbReference>
<evidence type="ECO:0000259" key="3">
    <source>
        <dbReference type="Pfam" id="PF04967"/>
    </source>
</evidence>
<dbReference type="InterPro" id="IPR036388">
    <property type="entry name" value="WH-like_DNA-bd_sf"/>
</dbReference>
<dbReference type="SUPFAM" id="SSF88659">
    <property type="entry name" value="Sigma3 and sigma4 domains of RNA polymerase sigma factors"/>
    <property type="match status" value="1"/>
</dbReference>
<name>A0A482YC53_9EURY</name>
<dbReference type="Pfam" id="PF15915">
    <property type="entry name" value="BAT"/>
    <property type="match status" value="1"/>
</dbReference>
<keyword evidence="1" id="KW-0805">Transcription regulation</keyword>
<dbReference type="InterPro" id="IPR007050">
    <property type="entry name" value="HTH_bacterioopsin"/>
</dbReference>
<dbReference type="Proteomes" id="UP000291097">
    <property type="component" value="Unassembled WGS sequence"/>
</dbReference>
<sequence length="221" mass="24550">MGFIAEIHLSHDSLPLVPTIERCTGVTLRYEYGTTTDAQRQQFVSAFSDADAALEAAMDADPTVSNPTRVAVFENRTIYRVDVETPLEIVPDCCVENGVFAFTITSGDGGWVTRVHVPNRDALSAFRAHCRAHGVSFRVNRLYDSSASDEQTYFLTERQHEVLTMAYFAGYFDVPRGATQDDLADRLGISDSAVSQRLRHAVSELIAATLESDRMPDDCRY</sequence>
<dbReference type="Pfam" id="PF04967">
    <property type="entry name" value="HTH_10"/>
    <property type="match status" value="1"/>
</dbReference>
<evidence type="ECO:0000313" key="6">
    <source>
        <dbReference type="Proteomes" id="UP000291097"/>
    </source>
</evidence>
<evidence type="ECO:0000256" key="2">
    <source>
        <dbReference type="ARBA" id="ARBA00023163"/>
    </source>
</evidence>
<dbReference type="CDD" id="cd06171">
    <property type="entry name" value="Sigma70_r4"/>
    <property type="match status" value="1"/>
</dbReference>